<evidence type="ECO:0000259" key="1">
    <source>
        <dbReference type="Pfam" id="PF13837"/>
    </source>
</evidence>
<dbReference type="eggNOG" id="KOG1721">
    <property type="taxonomic scope" value="Eukaryota"/>
</dbReference>
<dbReference type="EnsemblMetazoa" id="Aqu2.1.35364_001">
    <property type="protein sequence ID" value="Aqu2.1.35364_001"/>
    <property type="gene ID" value="Aqu2.1.35364"/>
</dbReference>
<reference evidence="2" key="1">
    <citation type="submission" date="2017-05" db="UniProtKB">
        <authorList>
            <consortium name="EnsemblMetazoa"/>
        </authorList>
    </citation>
    <scope>IDENTIFICATION</scope>
</reference>
<dbReference type="PANTHER" id="PTHR47595:SF1">
    <property type="entry name" value="MYB_SANT-LIKE DNA-BINDING DOMAIN-CONTAINING PROTEIN"/>
    <property type="match status" value="1"/>
</dbReference>
<dbReference type="FunFam" id="1.10.10.60:FF:000032">
    <property type="entry name" value="Zinc finger and SCAN domain-containing 20"/>
    <property type="match status" value="1"/>
</dbReference>
<dbReference type="PANTHER" id="PTHR47595">
    <property type="entry name" value="HEAT SHOCK 70 KDA PROTEIN 14"/>
    <property type="match status" value="1"/>
</dbReference>
<dbReference type="Pfam" id="PF13837">
    <property type="entry name" value="Myb_DNA-bind_4"/>
    <property type="match status" value="1"/>
</dbReference>
<organism evidence="2">
    <name type="scientific">Amphimedon queenslandica</name>
    <name type="common">Sponge</name>
    <dbReference type="NCBI Taxonomy" id="400682"/>
    <lineage>
        <taxon>Eukaryota</taxon>
        <taxon>Metazoa</taxon>
        <taxon>Porifera</taxon>
        <taxon>Demospongiae</taxon>
        <taxon>Heteroscleromorpha</taxon>
        <taxon>Haplosclerida</taxon>
        <taxon>Niphatidae</taxon>
        <taxon>Amphimedon</taxon>
    </lineage>
</organism>
<proteinExistence type="predicted"/>
<evidence type="ECO:0000313" key="2">
    <source>
        <dbReference type="EnsemblMetazoa" id="Aqu2.1.35364_001"/>
    </source>
</evidence>
<dbReference type="InParanoid" id="A0A1X7V6C0"/>
<accession>A0A1X7V6C0</accession>
<sequence length="71" mass="8223">MAAGWSAEATAALLAIWGEENVQEQLDGVARNRSIYERILSKLKEKSFNYNWKQCRTKVKNLTQQYRKVSC</sequence>
<dbReference type="Gene3D" id="1.10.10.60">
    <property type="entry name" value="Homeodomain-like"/>
    <property type="match status" value="1"/>
</dbReference>
<feature type="domain" description="Myb/SANT-like DNA-binding" evidence="1">
    <location>
        <begin position="5"/>
        <end position="69"/>
    </location>
</feature>
<dbReference type="AlphaFoldDB" id="A0A1X7V6C0"/>
<name>A0A1X7V6C0_AMPQE</name>
<dbReference type="OrthoDB" id="691673at2759"/>
<protein>
    <recommendedName>
        <fullName evidence="1">Myb/SANT-like DNA-binding domain-containing protein</fullName>
    </recommendedName>
</protein>
<dbReference type="InterPro" id="IPR044822">
    <property type="entry name" value="Myb_DNA-bind_4"/>
</dbReference>